<evidence type="ECO:0000256" key="1">
    <source>
        <dbReference type="SAM" id="MobiDB-lite"/>
    </source>
</evidence>
<dbReference type="AlphaFoldDB" id="C3Z5D1"/>
<reference evidence="2" key="1">
    <citation type="journal article" date="2008" name="Nature">
        <title>The amphioxus genome and the evolution of the chordate karyotype.</title>
        <authorList>
            <consortium name="US DOE Joint Genome Institute (JGI-PGF)"/>
            <person name="Putnam N.H."/>
            <person name="Butts T."/>
            <person name="Ferrier D.E.K."/>
            <person name="Furlong R.F."/>
            <person name="Hellsten U."/>
            <person name="Kawashima T."/>
            <person name="Robinson-Rechavi M."/>
            <person name="Shoguchi E."/>
            <person name="Terry A."/>
            <person name="Yu J.-K."/>
            <person name="Benito-Gutierrez E.L."/>
            <person name="Dubchak I."/>
            <person name="Garcia-Fernandez J."/>
            <person name="Gibson-Brown J.J."/>
            <person name="Grigoriev I.V."/>
            <person name="Horton A.C."/>
            <person name="de Jong P.J."/>
            <person name="Jurka J."/>
            <person name="Kapitonov V.V."/>
            <person name="Kohara Y."/>
            <person name="Kuroki Y."/>
            <person name="Lindquist E."/>
            <person name="Lucas S."/>
            <person name="Osoegawa K."/>
            <person name="Pennacchio L.A."/>
            <person name="Salamov A.A."/>
            <person name="Satou Y."/>
            <person name="Sauka-Spengler T."/>
            <person name="Schmutz J."/>
            <person name="Shin-I T."/>
            <person name="Toyoda A."/>
            <person name="Bronner-Fraser M."/>
            <person name="Fujiyama A."/>
            <person name="Holland L.Z."/>
            <person name="Holland P.W.H."/>
            <person name="Satoh N."/>
            <person name="Rokhsar D.S."/>
        </authorList>
    </citation>
    <scope>NUCLEOTIDE SEQUENCE [LARGE SCALE GENOMIC DNA]</scope>
    <source>
        <strain evidence="2">S238N-H82</strain>
        <tissue evidence="2">Testes</tissue>
    </source>
</reference>
<feature type="region of interest" description="Disordered" evidence="1">
    <location>
        <begin position="36"/>
        <end position="58"/>
    </location>
</feature>
<feature type="compositionally biased region" description="Basic and acidic residues" evidence="1">
    <location>
        <begin position="1"/>
        <end position="17"/>
    </location>
</feature>
<sequence length="120" mass="13519">MSTGNCHRDSETGEPAKKRFRQTSILDSFSFRRKLSKRAEEAQSRGVQSHRGPLLPMSHMMTSQPIRVLQAITGITSHMTPHLVIPVPQDMADTNSVPRVWSLGQARYPHRLCLNVPECV</sequence>
<accession>C3Z5D1</accession>
<proteinExistence type="predicted"/>
<dbReference type="EMBL" id="GG666583">
    <property type="protein sequence ID" value="EEN52044.1"/>
    <property type="molecule type" value="Genomic_DNA"/>
</dbReference>
<evidence type="ECO:0000313" key="2">
    <source>
        <dbReference type="EMBL" id="EEN52044.1"/>
    </source>
</evidence>
<gene>
    <name evidence="2" type="ORF">BRAFLDRAFT_66237</name>
</gene>
<feature type="region of interest" description="Disordered" evidence="1">
    <location>
        <begin position="1"/>
        <end position="21"/>
    </location>
</feature>
<name>C3Z5D1_BRAFL</name>
<dbReference type="InParanoid" id="C3Z5D1"/>
<organism>
    <name type="scientific">Branchiostoma floridae</name>
    <name type="common">Florida lancelet</name>
    <name type="synonym">Amphioxus</name>
    <dbReference type="NCBI Taxonomy" id="7739"/>
    <lineage>
        <taxon>Eukaryota</taxon>
        <taxon>Metazoa</taxon>
        <taxon>Chordata</taxon>
        <taxon>Cephalochordata</taxon>
        <taxon>Leptocardii</taxon>
        <taxon>Amphioxiformes</taxon>
        <taxon>Branchiostomatidae</taxon>
        <taxon>Branchiostoma</taxon>
    </lineage>
</organism>
<protein>
    <submittedName>
        <fullName evidence="2">Uncharacterized protein</fullName>
    </submittedName>
</protein>